<dbReference type="Pfam" id="PF13643">
    <property type="entry name" value="DUF4145"/>
    <property type="match status" value="1"/>
</dbReference>
<accession>A0ABY9VP29</accession>
<reference evidence="2 3" key="1">
    <citation type="submission" date="2023-09" db="EMBL/GenBank/DDBJ databases">
        <title>Microbial mechanism of fulvic acid promoting antimony reduction mineralization in rice fields.</title>
        <authorList>
            <person name="Chen G."/>
            <person name="Lan J."/>
        </authorList>
    </citation>
    <scope>NUCLEOTIDE SEQUENCE [LARGE SCALE GENOMIC DNA]</scope>
    <source>
        <strain evidence="2 3">PS1</strain>
    </source>
</reference>
<gene>
    <name evidence="2" type="ORF">RH061_10615</name>
</gene>
<sequence>MNSNTYFYQFLEPISKELALLAKELENSIFSSPRTMLTHSRVFIENILQQVTKEEGIIDDPRTGLKERLDLLNDQGYLIPEIRDALHLVRRMGNQAAHDARMFRFSEALLSWEALYSIVKWYVEVYGPVDVSVPEYQDPSPQAETVFDMSELEVRLKGLEELLKNPPAQQAEIPASAEVAAAVAAPAAEVQETPGFTPIRSITYKGKSLQVPYFLRDAFLLPQRFDKSETFLIRLGAEQEARIMSELPGNLEGLHKNVKRYNEKNDEQFFDELGTFIEEEKVRRQLILKRQGELFFFYKASHIVVTEELKKVSLTADEFTGIPSLLRQLNEDQIYTVGQLPMELVILAKYDNVGVGTVEKLFDQLKAKVKNKTDQADGDIITERKSFKKWESLYVKVKHKGMLSVIEGPSVPAIWKEALKWIEDHHLPLYDMVKAGIILGSTDNGKRYAIALQPIHPDQRPFTQLHTYQSQLSGEVYYLETKINPKSGLETLGKVLARLGVEVDIPLLKAE</sequence>
<dbReference type="InterPro" id="IPR025285">
    <property type="entry name" value="DUF4145"/>
</dbReference>
<evidence type="ECO:0000259" key="1">
    <source>
        <dbReference type="Pfam" id="PF13643"/>
    </source>
</evidence>
<evidence type="ECO:0000313" key="3">
    <source>
        <dbReference type="Proteomes" id="UP001303324"/>
    </source>
</evidence>
<name>A0ABY9VP29_9BACI</name>
<feature type="domain" description="DUF4145" evidence="1">
    <location>
        <begin position="23"/>
        <end position="109"/>
    </location>
</feature>
<dbReference type="EMBL" id="CP134494">
    <property type="protein sequence ID" value="WNF24899.1"/>
    <property type="molecule type" value="Genomic_DNA"/>
</dbReference>
<evidence type="ECO:0000313" key="2">
    <source>
        <dbReference type="EMBL" id="WNF24899.1"/>
    </source>
</evidence>
<organism evidence="2 3">
    <name type="scientific">Mesobacillus jeotgali</name>
    <dbReference type="NCBI Taxonomy" id="129985"/>
    <lineage>
        <taxon>Bacteria</taxon>
        <taxon>Bacillati</taxon>
        <taxon>Bacillota</taxon>
        <taxon>Bacilli</taxon>
        <taxon>Bacillales</taxon>
        <taxon>Bacillaceae</taxon>
        <taxon>Mesobacillus</taxon>
    </lineage>
</organism>
<proteinExistence type="predicted"/>
<dbReference type="Proteomes" id="UP001303324">
    <property type="component" value="Chromosome"/>
</dbReference>
<protein>
    <submittedName>
        <fullName evidence="2">DUF4145 domain-containing protein</fullName>
    </submittedName>
</protein>
<keyword evidence="3" id="KW-1185">Reference proteome</keyword>
<dbReference type="RefSeq" id="WP_311075930.1">
    <property type="nucleotide sequence ID" value="NZ_CP134494.1"/>
</dbReference>